<dbReference type="InterPro" id="IPR036188">
    <property type="entry name" value="FAD/NAD-bd_sf"/>
</dbReference>
<dbReference type="STRING" id="52441.SAMN05216302_1003126"/>
<evidence type="ECO:0000256" key="3">
    <source>
        <dbReference type="ARBA" id="ARBA00022548"/>
    </source>
</evidence>
<keyword evidence="4" id="KW-0285">Flavoprotein</keyword>
<evidence type="ECO:0000256" key="6">
    <source>
        <dbReference type="ARBA" id="ARBA00023002"/>
    </source>
</evidence>
<keyword evidence="19" id="KW-1185">Reference proteome</keyword>
<keyword evidence="5" id="KW-0274">FAD</keyword>
<evidence type="ECO:0000256" key="9">
    <source>
        <dbReference type="ARBA" id="ARBA00023221"/>
    </source>
</evidence>
<evidence type="ECO:0000256" key="15">
    <source>
        <dbReference type="ARBA" id="ARBA00049778"/>
    </source>
</evidence>
<dbReference type="GO" id="GO:0050660">
    <property type="term" value="F:flavin adenine dinucleotide binding"/>
    <property type="evidence" value="ECO:0007669"/>
    <property type="project" value="InterPro"/>
</dbReference>
<dbReference type="SUPFAM" id="SSF53474">
    <property type="entry name" value="alpha/beta-Hydrolases"/>
    <property type="match status" value="1"/>
</dbReference>
<proteinExistence type="inferred from homology"/>
<evidence type="ECO:0000256" key="1">
    <source>
        <dbReference type="ARBA" id="ARBA00001974"/>
    </source>
</evidence>
<evidence type="ECO:0000256" key="2">
    <source>
        <dbReference type="ARBA" id="ARBA00010790"/>
    </source>
</evidence>
<dbReference type="GO" id="GO:0016995">
    <property type="term" value="F:cholesterol oxidase activity"/>
    <property type="evidence" value="ECO:0007669"/>
    <property type="project" value="UniProtKB-EC"/>
</dbReference>
<feature type="domain" description="Glucose-methanol-choline oxidoreductase C-terminal" evidence="17">
    <location>
        <begin position="489"/>
        <end position="552"/>
    </location>
</feature>
<dbReference type="Proteomes" id="UP000199533">
    <property type="component" value="Unassembled WGS sequence"/>
</dbReference>
<evidence type="ECO:0000256" key="11">
    <source>
        <dbReference type="ARBA" id="ARBA00038856"/>
    </source>
</evidence>
<dbReference type="EC" id="1.1.3.6" evidence="13"/>
<dbReference type="GO" id="GO:0008203">
    <property type="term" value="P:cholesterol metabolic process"/>
    <property type="evidence" value="ECO:0007669"/>
    <property type="project" value="UniProtKB-KW"/>
</dbReference>
<dbReference type="InterPro" id="IPR029058">
    <property type="entry name" value="AB_hydrolase_fold"/>
</dbReference>
<sequence>MKRLASPRTRLKDRYDAIVIGSGYGGAIAASRLGRMKRGDGSKLDVCLLERGREIQTGEYPDTLLEAGKEFQINLHDKHIGDHTGLFNLYAGKDMNVIVGCGLGGTSLINANVSLKADDRVFDDPCWPDEIRQDRERMSVCYDRAMTMLGAQPFPDGQHGVPTLPKAEAQKNSAKAVNRPVTFPPINVTFKDRINEAGVHQPACTYCGDCVSGCNYGAKNTTLMNYLPDAWNNGVEIYTQIAVRWLEKDGSDWLVHCQIMEVGREIFDAPDLVLRCKQVFLGAGTLGSTEILLRSKENGLPLSDKVGEHFSSNGDVLGFGFNNDMPINAIGFGNHPVGEIDPVGPCITTMIDDRATADLEQGLILEEGSLPGALSSILPGLMASAAGLIGKDTDSGLNDEISEHGRVLDSMVRGAYHGAVHNTQVYLIMSHDGSDGRLTMHNNCISVDWPDVGDKPVFKRDNDFMEQVTAANGGTYVQNPIWTKELDNSLVTVHPLGGCCMGKDAQSGVVDHRGRVFTGAAGTTVHEGLHVADGSIVPRSLGVNPLLTISALTERSMELFAEAEGYTYDFTSLSQPREAEPATVGVRFTETMRGWWAEHGDYEQAVRSGKEGGNSLDFTLTVSVNDLDALIKQGGGYNGGMVGTVTAPGLSASPLTVTQGVFNLFARDPKQVGQEYMKYRFQMYAEDGKTWYFEGHKIIHNDPGIDIWSDTTQLYITLYDGADAAAVKGRGMLYIQPLDFVRQITTIDAIGALTMTDRLQAIARFGIYFAGDLYHIYGGVLVPPQYLDADAPPRKKRSLRVGAPEVYHFNTSDGVPLRLTRYQGGKKGPLLMVHGAGVSSQIFTTDTIDTNLLEYLYINGYDCWLLEMRISIALSSAKQGWTLDDIARYDYPAAVKIILDATGSPDIQALVHCAGSTTFFMAMMSGLQHVRAAVASQIGPDHIVAPIVKAKAGLHLPSLLDAIGVDSATAYADNKSSWLNKLYDKALNLQHFDVEERCASAVCHRVSFMYSLLYEHDQLNRLTHDNLHELFGICHMDIFRHLALCAREKHIVNAEGKNVYTPHWDKLKIPITFIHGVENASYLPESTERSFSKLVEVNGPDGYARHVIPGYGHIDCIFGKNAVKDVYPYMLSALDQTNQAV</sequence>
<dbReference type="Gene3D" id="3.40.50.1820">
    <property type="entry name" value="alpha/beta hydrolase"/>
    <property type="match status" value="1"/>
</dbReference>
<name>A0A1I3YBV6_9PROT</name>
<evidence type="ECO:0000256" key="7">
    <source>
        <dbReference type="ARBA" id="ARBA00023098"/>
    </source>
</evidence>
<dbReference type="Pfam" id="PF00732">
    <property type="entry name" value="GMC_oxred_N"/>
    <property type="match status" value="1"/>
</dbReference>
<gene>
    <name evidence="18" type="ORF">SAMN05216302_1003126</name>
</gene>
<dbReference type="GO" id="GO:0004769">
    <property type="term" value="F:steroid Delta-isomerase activity"/>
    <property type="evidence" value="ECO:0007669"/>
    <property type="project" value="UniProtKB-EC"/>
</dbReference>
<evidence type="ECO:0000256" key="5">
    <source>
        <dbReference type="ARBA" id="ARBA00022827"/>
    </source>
</evidence>
<dbReference type="InterPro" id="IPR000172">
    <property type="entry name" value="GMC_OxRdtase_N"/>
</dbReference>
<evidence type="ECO:0000259" key="16">
    <source>
        <dbReference type="Pfam" id="PF00732"/>
    </source>
</evidence>
<comment type="pathway">
    <text evidence="12">Steroid metabolism; cholesterol degradation.</text>
</comment>
<dbReference type="Pfam" id="PF05199">
    <property type="entry name" value="GMC_oxred_C"/>
    <property type="match status" value="1"/>
</dbReference>
<keyword evidence="6" id="KW-0560">Oxidoreductase</keyword>
<comment type="cofactor">
    <cofactor evidence="1">
        <name>FAD</name>
        <dbReference type="ChEBI" id="CHEBI:57692"/>
    </cofactor>
</comment>
<protein>
    <recommendedName>
        <fullName evidence="14">Cholesterol oxidase</fullName>
        <ecNumber evidence="13">1.1.3.6</ecNumber>
        <ecNumber evidence="11">5.3.3.1</ecNumber>
    </recommendedName>
    <alternativeName>
        <fullName evidence="15">Cholesterol isomerase</fullName>
    </alternativeName>
</protein>
<evidence type="ECO:0000256" key="13">
    <source>
        <dbReference type="ARBA" id="ARBA00049723"/>
    </source>
</evidence>
<dbReference type="PANTHER" id="PTHR47470">
    <property type="entry name" value="CHOLESTEROL OXIDASE"/>
    <property type="match status" value="1"/>
</dbReference>
<dbReference type="SUPFAM" id="SSF51905">
    <property type="entry name" value="FAD/NAD(P)-binding domain"/>
    <property type="match status" value="1"/>
</dbReference>
<dbReference type="RefSeq" id="WP_090697102.1">
    <property type="nucleotide sequence ID" value="NZ_FOSP01000003.1"/>
</dbReference>
<dbReference type="InterPro" id="IPR052542">
    <property type="entry name" value="Cholesterol_Oxidase"/>
</dbReference>
<evidence type="ECO:0000313" key="18">
    <source>
        <dbReference type="EMBL" id="SFK29285.1"/>
    </source>
</evidence>
<evidence type="ECO:0000256" key="14">
    <source>
        <dbReference type="ARBA" id="ARBA00049744"/>
    </source>
</evidence>
<feature type="domain" description="Glucose-methanol-choline oxidoreductase N-terminal" evidence="16">
    <location>
        <begin position="83"/>
        <end position="295"/>
    </location>
</feature>
<keyword evidence="3" id="KW-0153">Cholesterol metabolism</keyword>
<evidence type="ECO:0000313" key="19">
    <source>
        <dbReference type="Proteomes" id="UP000199533"/>
    </source>
</evidence>
<accession>A0A1I3YBV6</accession>
<evidence type="ECO:0000256" key="12">
    <source>
        <dbReference type="ARBA" id="ARBA00049645"/>
    </source>
</evidence>
<dbReference type="AlphaFoldDB" id="A0A1I3YBV6"/>
<dbReference type="PANTHER" id="PTHR47470:SF1">
    <property type="entry name" value="FAD-DEPENDENT OXIDOREDUCTASE 2 FAD BINDING DOMAIN-CONTAINING PROTEIN"/>
    <property type="match status" value="1"/>
</dbReference>
<evidence type="ECO:0000259" key="17">
    <source>
        <dbReference type="Pfam" id="PF05199"/>
    </source>
</evidence>
<keyword evidence="10" id="KW-0413">Isomerase</keyword>
<dbReference type="Gene3D" id="3.50.50.60">
    <property type="entry name" value="FAD/NAD(P)-binding domain"/>
    <property type="match status" value="3"/>
</dbReference>
<dbReference type="EMBL" id="FOSP01000003">
    <property type="protein sequence ID" value="SFK29285.1"/>
    <property type="molecule type" value="Genomic_DNA"/>
</dbReference>
<keyword evidence="8" id="KW-1207">Sterol metabolism</keyword>
<evidence type="ECO:0000256" key="4">
    <source>
        <dbReference type="ARBA" id="ARBA00022630"/>
    </source>
</evidence>
<dbReference type="OrthoDB" id="9787779at2"/>
<dbReference type="EC" id="5.3.3.1" evidence="11"/>
<evidence type="ECO:0000256" key="10">
    <source>
        <dbReference type="ARBA" id="ARBA00023235"/>
    </source>
</evidence>
<evidence type="ECO:0000256" key="8">
    <source>
        <dbReference type="ARBA" id="ARBA00023166"/>
    </source>
</evidence>
<comment type="similarity">
    <text evidence="2">Belongs to the GMC oxidoreductase family.</text>
</comment>
<dbReference type="InterPro" id="IPR007867">
    <property type="entry name" value="GMC_OxRtase_C"/>
</dbReference>
<keyword evidence="7" id="KW-0443">Lipid metabolism</keyword>
<keyword evidence="9" id="KW-0753">Steroid metabolism</keyword>
<reference evidence="19" key="1">
    <citation type="submission" date="2016-10" db="EMBL/GenBank/DDBJ databases">
        <authorList>
            <person name="Varghese N."/>
            <person name="Submissions S."/>
        </authorList>
    </citation>
    <scope>NUCLEOTIDE SEQUENCE [LARGE SCALE GENOMIC DNA]</scope>
    <source>
        <strain evidence="19">Nm69</strain>
    </source>
</reference>
<organism evidence="18 19">
    <name type="scientific">Nitrosomonas aestuarii</name>
    <dbReference type="NCBI Taxonomy" id="52441"/>
    <lineage>
        <taxon>Bacteria</taxon>
        <taxon>Pseudomonadati</taxon>
        <taxon>Pseudomonadota</taxon>
        <taxon>Betaproteobacteria</taxon>
        <taxon>Nitrosomonadales</taxon>
        <taxon>Nitrosomonadaceae</taxon>
        <taxon>Nitrosomonas</taxon>
    </lineage>
</organism>